<protein>
    <submittedName>
        <fullName evidence="2">Uncharacterized protein</fullName>
    </submittedName>
</protein>
<evidence type="ECO:0000256" key="1">
    <source>
        <dbReference type="SAM" id="MobiDB-lite"/>
    </source>
</evidence>
<dbReference type="EMBL" id="JACEEZ010000040">
    <property type="protein sequence ID" value="KAG0730584.1"/>
    <property type="molecule type" value="Genomic_DNA"/>
</dbReference>
<dbReference type="AlphaFoldDB" id="A0A8J4YTE5"/>
<sequence length="123" mass="14350">MRHVHVKRVNAWFPPPYPPTIPPTSRDILERCVRGLTQNANESFYSKMWSSAWKSKFVGFKRLSFVAESAILDHNFGYQKTSLLKSFKVNSKALRKSLSQDKERRRHSKGKLQLKAKKREQSS</sequence>
<proteinExistence type="predicted"/>
<name>A0A8J4YTE5_CHIOP</name>
<gene>
    <name evidence="2" type="ORF">GWK47_027929</name>
</gene>
<keyword evidence="3" id="KW-1185">Reference proteome</keyword>
<evidence type="ECO:0000313" key="2">
    <source>
        <dbReference type="EMBL" id="KAG0730584.1"/>
    </source>
</evidence>
<comment type="caution">
    <text evidence="2">The sequence shown here is derived from an EMBL/GenBank/DDBJ whole genome shotgun (WGS) entry which is preliminary data.</text>
</comment>
<dbReference type="Proteomes" id="UP000770661">
    <property type="component" value="Unassembled WGS sequence"/>
</dbReference>
<dbReference type="OrthoDB" id="10037961at2759"/>
<evidence type="ECO:0000313" key="3">
    <source>
        <dbReference type="Proteomes" id="UP000770661"/>
    </source>
</evidence>
<organism evidence="2 3">
    <name type="scientific">Chionoecetes opilio</name>
    <name type="common">Atlantic snow crab</name>
    <name type="synonym">Cancer opilio</name>
    <dbReference type="NCBI Taxonomy" id="41210"/>
    <lineage>
        <taxon>Eukaryota</taxon>
        <taxon>Metazoa</taxon>
        <taxon>Ecdysozoa</taxon>
        <taxon>Arthropoda</taxon>
        <taxon>Crustacea</taxon>
        <taxon>Multicrustacea</taxon>
        <taxon>Malacostraca</taxon>
        <taxon>Eumalacostraca</taxon>
        <taxon>Eucarida</taxon>
        <taxon>Decapoda</taxon>
        <taxon>Pleocyemata</taxon>
        <taxon>Brachyura</taxon>
        <taxon>Eubrachyura</taxon>
        <taxon>Majoidea</taxon>
        <taxon>Majidae</taxon>
        <taxon>Chionoecetes</taxon>
    </lineage>
</organism>
<reference evidence="2" key="1">
    <citation type="submission" date="2020-07" db="EMBL/GenBank/DDBJ databases">
        <title>The High-quality genome of the commercially important snow crab, Chionoecetes opilio.</title>
        <authorList>
            <person name="Jeong J.-H."/>
            <person name="Ryu S."/>
        </authorList>
    </citation>
    <scope>NUCLEOTIDE SEQUENCE</scope>
    <source>
        <strain evidence="2">MADBK_172401_WGS</strain>
        <tissue evidence="2">Digestive gland</tissue>
    </source>
</reference>
<feature type="region of interest" description="Disordered" evidence="1">
    <location>
        <begin position="95"/>
        <end position="123"/>
    </location>
</feature>
<feature type="compositionally biased region" description="Basic residues" evidence="1">
    <location>
        <begin position="104"/>
        <end position="123"/>
    </location>
</feature>
<accession>A0A8J4YTE5</accession>